<dbReference type="InterPro" id="IPR015424">
    <property type="entry name" value="PyrdxlP-dep_Trfase"/>
</dbReference>
<keyword evidence="7" id="KW-0663">Pyridoxal phosphate</keyword>
<evidence type="ECO:0000256" key="3">
    <source>
        <dbReference type="ARBA" id="ARBA00012748"/>
    </source>
</evidence>
<evidence type="ECO:0000256" key="8">
    <source>
        <dbReference type="ARBA" id="ARBA00023102"/>
    </source>
</evidence>
<proteinExistence type="inferred from homology"/>
<comment type="pathway">
    <text evidence="1">Amino-acid biosynthesis; L-histidine biosynthesis; L-histidine from 5-phospho-alpha-D-ribose 1-diphosphate: step 7/9.</text>
</comment>
<gene>
    <name evidence="11" type="ORF">SAMN05444412_1119</name>
</gene>
<evidence type="ECO:0000256" key="2">
    <source>
        <dbReference type="ARBA" id="ARBA00007970"/>
    </source>
</evidence>
<dbReference type="InterPro" id="IPR004839">
    <property type="entry name" value="Aminotransferase_I/II_large"/>
</dbReference>
<reference evidence="11 12" key="1">
    <citation type="submission" date="2016-10" db="EMBL/GenBank/DDBJ databases">
        <authorList>
            <person name="Varghese N."/>
            <person name="Submissions S."/>
        </authorList>
    </citation>
    <scope>NUCLEOTIDE SEQUENCE [LARGE SCALE GENOMIC DNA]</scope>
    <source>
        <strain evidence="11 12">DSM 17997</strain>
    </source>
</reference>
<accession>A0A1H3S9R4</accession>
<evidence type="ECO:0000256" key="1">
    <source>
        <dbReference type="ARBA" id="ARBA00005011"/>
    </source>
</evidence>
<dbReference type="Pfam" id="PF00155">
    <property type="entry name" value="Aminotran_1_2"/>
    <property type="match status" value="1"/>
</dbReference>
<dbReference type="PANTHER" id="PTHR43643">
    <property type="entry name" value="HISTIDINOL-PHOSPHATE AMINOTRANSFERASE 2"/>
    <property type="match status" value="1"/>
</dbReference>
<evidence type="ECO:0000256" key="7">
    <source>
        <dbReference type="ARBA" id="ARBA00022898"/>
    </source>
</evidence>
<evidence type="ECO:0000256" key="6">
    <source>
        <dbReference type="ARBA" id="ARBA00022679"/>
    </source>
</evidence>
<evidence type="ECO:0000256" key="4">
    <source>
        <dbReference type="ARBA" id="ARBA00022576"/>
    </source>
</evidence>
<evidence type="ECO:0000259" key="10">
    <source>
        <dbReference type="Pfam" id="PF00155"/>
    </source>
</evidence>
<dbReference type="RefSeq" id="WP_019598716.1">
    <property type="nucleotide sequence ID" value="NZ_FNQC01000011.1"/>
</dbReference>
<dbReference type="SUPFAM" id="SSF53383">
    <property type="entry name" value="PLP-dependent transferases"/>
    <property type="match status" value="1"/>
</dbReference>
<organism evidence="11 12">
    <name type="scientific">Rhodonellum ikkaensis</name>
    <dbReference type="NCBI Taxonomy" id="336829"/>
    <lineage>
        <taxon>Bacteria</taxon>
        <taxon>Pseudomonadati</taxon>
        <taxon>Bacteroidota</taxon>
        <taxon>Cytophagia</taxon>
        <taxon>Cytophagales</taxon>
        <taxon>Cytophagaceae</taxon>
        <taxon>Rhodonellum</taxon>
    </lineage>
</organism>
<evidence type="ECO:0000256" key="5">
    <source>
        <dbReference type="ARBA" id="ARBA00022605"/>
    </source>
</evidence>
<dbReference type="PANTHER" id="PTHR43643:SF6">
    <property type="entry name" value="HISTIDINOL-PHOSPHATE AMINOTRANSFERASE"/>
    <property type="match status" value="1"/>
</dbReference>
<dbReference type="EMBL" id="FNQC01000011">
    <property type="protein sequence ID" value="SDZ34816.1"/>
    <property type="molecule type" value="Genomic_DNA"/>
</dbReference>
<dbReference type="InterPro" id="IPR015421">
    <property type="entry name" value="PyrdxlP-dep_Trfase_major"/>
</dbReference>
<comment type="similarity">
    <text evidence="2">Belongs to the class-II pyridoxal-phosphate-dependent aminotransferase family. Histidinol-phosphate aminotransferase subfamily.</text>
</comment>
<name>A0A1H3S9R4_9BACT</name>
<evidence type="ECO:0000313" key="11">
    <source>
        <dbReference type="EMBL" id="SDZ34816.1"/>
    </source>
</evidence>
<comment type="catalytic activity">
    <reaction evidence="9">
        <text>L-histidinol phosphate + 2-oxoglutarate = 3-(imidazol-4-yl)-2-oxopropyl phosphate + L-glutamate</text>
        <dbReference type="Rhea" id="RHEA:23744"/>
        <dbReference type="ChEBI" id="CHEBI:16810"/>
        <dbReference type="ChEBI" id="CHEBI:29985"/>
        <dbReference type="ChEBI" id="CHEBI:57766"/>
        <dbReference type="ChEBI" id="CHEBI:57980"/>
        <dbReference type="EC" id="2.6.1.9"/>
    </reaction>
</comment>
<evidence type="ECO:0000313" key="12">
    <source>
        <dbReference type="Proteomes" id="UP000199663"/>
    </source>
</evidence>
<dbReference type="Gene3D" id="3.90.1150.10">
    <property type="entry name" value="Aspartate Aminotransferase, domain 1"/>
    <property type="match status" value="1"/>
</dbReference>
<keyword evidence="8" id="KW-0368">Histidine biosynthesis</keyword>
<feature type="domain" description="Aminotransferase class I/classII large" evidence="10">
    <location>
        <begin position="46"/>
        <end position="363"/>
    </location>
</feature>
<dbReference type="EC" id="2.6.1.9" evidence="3"/>
<dbReference type="InterPro" id="IPR015422">
    <property type="entry name" value="PyrdxlP-dep_Trfase_small"/>
</dbReference>
<dbReference type="InterPro" id="IPR050106">
    <property type="entry name" value="HistidinolP_aminotransfase"/>
</dbReference>
<dbReference type="InterPro" id="IPR006311">
    <property type="entry name" value="TAT_signal"/>
</dbReference>
<sequence>MTISRRQWLKNASITSGFAMLAGVGGISGLSAAEKNKFNPRPFDGQIRLGSNENPYGPSQKVRLAMEAAFDLGCRYPWSYNGELQEMIAKKEGVPADHIVLVAGSTEGLKIAGITFAGPGDEILSGLPTFLSMMTYAEIWGADINWVPLDREMNYDLNEIEKRVSAKTKLVFLCNPNNPTGKLLPAKQVLDFCDSVSQKAIVFSDEAYCDYIEDPNYPSMVQLVKQGKNVIVSKTLSKVYGLAGIRLGYLVAKPELAAKLSERVVANTNIMAIEAGKAALKDVEFYNFSLQKNKEARNLITNTLDQLKLEHLPSQANFVFFHANRDVKILANQMLAKNIIIGRPFPPFQDWCRVSTGTIEEVQFFNKALLEIMG</sequence>
<keyword evidence="6" id="KW-0808">Transferase</keyword>
<protein>
    <recommendedName>
        <fullName evidence="3">histidinol-phosphate transaminase</fullName>
        <ecNumber evidence="3">2.6.1.9</ecNumber>
    </recommendedName>
</protein>
<dbReference type="Gene3D" id="3.40.640.10">
    <property type="entry name" value="Type I PLP-dependent aspartate aminotransferase-like (Major domain)"/>
    <property type="match status" value="1"/>
</dbReference>
<dbReference type="PROSITE" id="PS51318">
    <property type="entry name" value="TAT"/>
    <property type="match status" value="1"/>
</dbReference>
<keyword evidence="5" id="KW-0028">Amino-acid biosynthesis</keyword>
<dbReference type="GO" id="GO:0008483">
    <property type="term" value="F:transaminase activity"/>
    <property type="evidence" value="ECO:0007669"/>
    <property type="project" value="UniProtKB-KW"/>
</dbReference>
<keyword evidence="4 11" id="KW-0032">Aminotransferase</keyword>
<dbReference type="Proteomes" id="UP000199663">
    <property type="component" value="Unassembled WGS sequence"/>
</dbReference>
<evidence type="ECO:0000256" key="9">
    <source>
        <dbReference type="ARBA" id="ARBA00047481"/>
    </source>
</evidence>
<dbReference type="CDD" id="cd00609">
    <property type="entry name" value="AAT_like"/>
    <property type="match status" value="1"/>
</dbReference>
<keyword evidence="12" id="KW-1185">Reference proteome</keyword>
<comment type="caution">
    <text evidence="11">The sequence shown here is derived from an EMBL/GenBank/DDBJ whole genome shotgun (WGS) entry which is preliminary data.</text>
</comment>